<feature type="compositionally biased region" description="Low complexity" evidence="1">
    <location>
        <begin position="237"/>
        <end position="247"/>
    </location>
</feature>
<dbReference type="Proteomes" id="UP001500253">
    <property type="component" value="Unassembled WGS sequence"/>
</dbReference>
<evidence type="ECO:0000313" key="2">
    <source>
        <dbReference type="EMBL" id="GAA2336833.1"/>
    </source>
</evidence>
<reference evidence="2 3" key="1">
    <citation type="journal article" date="2019" name="Int. J. Syst. Evol. Microbiol.">
        <title>The Global Catalogue of Microorganisms (GCM) 10K type strain sequencing project: providing services to taxonomists for standard genome sequencing and annotation.</title>
        <authorList>
            <consortium name="The Broad Institute Genomics Platform"/>
            <consortium name="The Broad Institute Genome Sequencing Center for Infectious Disease"/>
            <person name="Wu L."/>
            <person name="Ma J."/>
        </authorList>
    </citation>
    <scope>NUCLEOTIDE SEQUENCE [LARGE SCALE GENOMIC DNA]</scope>
    <source>
        <strain evidence="2 3">JCM 4316</strain>
    </source>
</reference>
<feature type="region of interest" description="Disordered" evidence="1">
    <location>
        <begin position="208"/>
        <end position="262"/>
    </location>
</feature>
<protein>
    <recommendedName>
        <fullName evidence="4">Polysaccharide pyruvyl transferase domain-containing protein</fullName>
    </recommendedName>
</protein>
<organism evidence="2 3">
    <name type="scientific">Streptomyces cuspidosporus</name>
    <dbReference type="NCBI Taxonomy" id="66882"/>
    <lineage>
        <taxon>Bacteria</taxon>
        <taxon>Bacillati</taxon>
        <taxon>Actinomycetota</taxon>
        <taxon>Actinomycetes</taxon>
        <taxon>Kitasatosporales</taxon>
        <taxon>Streptomycetaceae</taxon>
        <taxon>Streptomyces</taxon>
    </lineage>
</organism>
<keyword evidence="3" id="KW-1185">Reference proteome</keyword>
<proteinExistence type="predicted"/>
<evidence type="ECO:0000256" key="1">
    <source>
        <dbReference type="SAM" id="MobiDB-lite"/>
    </source>
</evidence>
<name>A0ABN3FT26_9ACTN</name>
<comment type="caution">
    <text evidence="2">The sequence shown here is derived from an EMBL/GenBank/DDBJ whole genome shotgun (WGS) entry which is preliminary data.</text>
</comment>
<accession>A0ABN3FT26</accession>
<evidence type="ECO:0008006" key="4">
    <source>
        <dbReference type="Google" id="ProtNLM"/>
    </source>
</evidence>
<sequence length="262" mass="27737">MKVLLTGWFSFEDGEATAGDVLALHRVRAALDRTATPYDVAWSPGYRAGGLHLPEAAEDAYSHLVLLCGPLHGPQVEELHRRFGRCVRIAVGTSVIDASSPAVTGFHTVLARDSPGLPPARDLAAGAPAGPATPVVGVILTHGQGEYGGRRRHAEVADTVTRWLAAKDCARLEMTSRLDPTTGACARPRGSSSRLWRGSTWWSPTGCTGWSSPCGRAPRRWPSIPSRAARRSPPRRGPVAGRPRSAPSGWTPPNSTGGGHGV</sequence>
<evidence type="ECO:0000313" key="3">
    <source>
        <dbReference type="Proteomes" id="UP001500253"/>
    </source>
</evidence>
<gene>
    <name evidence="2" type="ORF">GCM10010246_21470</name>
</gene>
<dbReference type="EMBL" id="BAAASD010000006">
    <property type="protein sequence ID" value="GAA2336833.1"/>
    <property type="molecule type" value="Genomic_DNA"/>
</dbReference>